<organism evidence="2 3">
    <name type="scientific">Podospora didyma</name>
    <dbReference type="NCBI Taxonomy" id="330526"/>
    <lineage>
        <taxon>Eukaryota</taxon>
        <taxon>Fungi</taxon>
        <taxon>Dikarya</taxon>
        <taxon>Ascomycota</taxon>
        <taxon>Pezizomycotina</taxon>
        <taxon>Sordariomycetes</taxon>
        <taxon>Sordariomycetidae</taxon>
        <taxon>Sordariales</taxon>
        <taxon>Podosporaceae</taxon>
        <taxon>Podospora</taxon>
    </lineage>
</organism>
<proteinExistence type="predicted"/>
<protein>
    <submittedName>
        <fullName evidence="2">Uncharacterized protein</fullName>
    </submittedName>
</protein>
<gene>
    <name evidence="2" type="ORF">B0H63DRAFT_485040</name>
</gene>
<feature type="compositionally biased region" description="Low complexity" evidence="1">
    <location>
        <begin position="64"/>
        <end position="73"/>
    </location>
</feature>
<evidence type="ECO:0000313" key="3">
    <source>
        <dbReference type="Proteomes" id="UP001285441"/>
    </source>
</evidence>
<reference evidence="2" key="2">
    <citation type="submission" date="2023-06" db="EMBL/GenBank/DDBJ databases">
        <authorList>
            <consortium name="Lawrence Berkeley National Laboratory"/>
            <person name="Haridas S."/>
            <person name="Hensen N."/>
            <person name="Bonometti L."/>
            <person name="Westerberg I."/>
            <person name="Brannstrom I.O."/>
            <person name="Guillou S."/>
            <person name="Cros-Aarteil S."/>
            <person name="Calhoun S."/>
            <person name="Kuo A."/>
            <person name="Mondo S."/>
            <person name="Pangilinan J."/>
            <person name="Riley R."/>
            <person name="LaButti K."/>
            <person name="Andreopoulos B."/>
            <person name="Lipzen A."/>
            <person name="Chen C."/>
            <person name="Yanf M."/>
            <person name="Daum C."/>
            <person name="Ng V."/>
            <person name="Clum A."/>
            <person name="Steindorff A."/>
            <person name="Ohm R."/>
            <person name="Martin F."/>
            <person name="Silar P."/>
            <person name="Natvig D."/>
            <person name="Lalanne C."/>
            <person name="Gautier V."/>
            <person name="Ament-velasquez S.L."/>
            <person name="Kruys A."/>
            <person name="Hutchinson M.I."/>
            <person name="Powell A.J."/>
            <person name="Barry K."/>
            <person name="Miller A.N."/>
            <person name="Grigoriev I.V."/>
            <person name="Debuchy R."/>
            <person name="Gladieux P."/>
            <person name="Thoren M.H."/>
            <person name="Johannesson H."/>
        </authorList>
    </citation>
    <scope>NUCLEOTIDE SEQUENCE</scope>
    <source>
        <strain evidence="2">CBS 232.78</strain>
    </source>
</reference>
<keyword evidence="3" id="KW-1185">Reference proteome</keyword>
<name>A0AAE0K9D9_9PEZI</name>
<dbReference type="EMBL" id="JAULSW010000008">
    <property type="protein sequence ID" value="KAK3372504.1"/>
    <property type="molecule type" value="Genomic_DNA"/>
</dbReference>
<evidence type="ECO:0000313" key="2">
    <source>
        <dbReference type="EMBL" id="KAK3372504.1"/>
    </source>
</evidence>
<sequence length="177" mass="18364">MGNLCGKESDPFAQPGRRLDSAVTPAISSGSIGVPASTAAAYRTKRSSPKVGGPARTLGGGGSSSSTPSSPNTAGGGGSGSAEDDARRRAAAAAEVFLSFFLSTLLAKTLFVQVVNMRRTHTNIKARANQAKRGGGKLQAKLDKQKAQPRVGTLRDLSETEQQYRAMDQTAKALQND</sequence>
<evidence type="ECO:0000256" key="1">
    <source>
        <dbReference type="SAM" id="MobiDB-lite"/>
    </source>
</evidence>
<feature type="region of interest" description="Disordered" evidence="1">
    <location>
        <begin position="1"/>
        <end position="88"/>
    </location>
</feature>
<reference evidence="2" key="1">
    <citation type="journal article" date="2023" name="Mol. Phylogenet. Evol.">
        <title>Genome-scale phylogeny and comparative genomics of the fungal order Sordariales.</title>
        <authorList>
            <person name="Hensen N."/>
            <person name="Bonometti L."/>
            <person name="Westerberg I."/>
            <person name="Brannstrom I.O."/>
            <person name="Guillou S."/>
            <person name="Cros-Aarteil S."/>
            <person name="Calhoun S."/>
            <person name="Haridas S."/>
            <person name="Kuo A."/>
            <person name="Mondo S."/>
            <person name="Pangilinan J."/>
            <person name="Riley R."/>
            <person name="LaButti K."/>
            <person name="Andreopoulos B."/>
            <person name="Lipzen A."/>
            <person name="Chen C."/>
            <person name="Yan M."/>
            <person name="Daum C."/>
            <person name="Ng V."/>
            <person name="Clum A."/>
            <person name="Steindorff A."/>
            <person name="Ohm R.A."/>
            <person name="Martin F."/>
            <person name="Silar P."/>
            <person name="Natvig D.O."/>
            <person name="Lalanne C."/>
            <person name="Gautier V."/>
            <person name="Ament-Velasquez S.L."/>
            <person name="Kruys A."/>
            <person name="Hutchinson M.I."/>
            <person name="Powell A.J."/>
            <person name="Barry K."/>
            <person name="Miller A.N."/>
            <person name="Grigoriev I.V."/>
            <person name="Debuchy R."/>
            <person name="Gladieux P."/>
            <person name="Hiltunen Thoren M."/>
            <person name="Johannesson H."/>
        </authorList>
    </citation>
    <scope>NUCLEOTIDE SEQUENCE</scope>
    <source>
        <strain evidence="2">CBS 232.78</strain>
    </source>
</reference>
<dbReference type="Proteomes" id="UP001285441">
    <property type="component" value="Unassembled WGS sequence"/>
</dbReference>
<accession>A0AAE0K9D9</accession>
<dbReference type="AlphaFoldDB" id="A0AAE0K9D9"/>
<comment type="caution">
    <text evidence="2">The sequence shown here is derived from an EMBL/GenBank/DDBJ whole genome shotgun (WGS) entry which is preliminary data.</text>
</comment>